<feature type="region of interest" description="Disordered" evidence="1">
    <location>
        <begin position="499"/>
        <end position="521"/>
    </location>
</feature>
<accession>A0ABW0B4N2</accession>
<comment type="caution">
    <text evidence="2">The sequence shown here is derived from an EMBL/GenBank/DDBJ whole genome shotgun (WGS) entry which is preliminary data.</text>
</comment>
<dbReference type="InterPro" id="IPR018247">
    <property type="entry name" value="EF_Hand_1_Ca_BS"/>
</dbReference>
<dbReference type="PROSITE" id="PS00018">
    <property type="entry name" value="EF_HAND_1"/>
    <property type="match status" value="1"/>
</dbReference>
<keyword evidence="3" id="KW-1185">Reference proteome</keyword>
<gene>
    <name evidence="2" type="ORF">ACFPRK_15290</name>
</gene>
<organism evidence="2 3">
    <name type="scientific">Streptomyces mutomycini</name>
    <dbReference type="NCBI Taxonomy" id="284036"/>
    <lineage>
        <taxon>Bacteria</taxon>
        <taxon>Bacillati</taxon>
        <taxon>Actinomycetota</taxon>
        <taxon>Actinomycetes</taxon>
        <taxon>Kitasatosporales</taxon>
        <taxon>Streptomycetaceae</taxon>
        <taxon>Streptomyces</taxon>
    </lineage>
</organism>
<dbReference type="Proteomes" id="UP001596208">
    <property type="component" value="Unassembled WGS sequence"/>
</dbReference>
<dbReference type="InterPro" id="IPR011989">
    <property type="entry name" value="ARM-like"/>
</dbReference>
<evidence type="ECO:0000313" key="3">
    <source>
        <dbReference type="Proteomes" id="UP001596208"/>
    </source>
</evidence>
<dbReference type="InterPro" id="IPR016024">
    <property type="entry name" value="ARM-type_fold"/>
</dbReference>
<dbReference type="EMBL" id="JBHSKI010000006">
    <property type="protein sequence ID" value="MFC5171957.1"/>
    <property type="molecule type" value="Genomic_DNA"/>
</dbReference>
<dbReference type="RefSeq" id="WP_065848533.1">
    <property type="nucleotide sequence ID" value="NZ_JBHSKI010000006.1"/>
</dbReference>
<proteinExistence type="predicted"/>
<reference evidence="3" key="1">
    <citation type="journal article" date="2019" name="Int. J. Syst. Evol. Microbiol.">
        <title>The Global Catalogue of Microorganisms (GCM) 10K type strain sequencing project: providing services to taxonomists for standard genome sequencing and annotation.</title>
        <authorList>
            <consortium name="The Broad Institute Genomics Platform"/>
            <consortium name="The Broad Institute Genome Sequencing Center for Infectious Disease"/>
            <person name="Wu L."/>
            <person name="Ma J."/>
        </authorList>
    </citation>
    <scope>NUCLEOTIDE SEQUENCE [LARGE SCALE GENOMIC DNA]</scope>
    <source>
        <strain evidence="3">CGMCC 4.1721</strain>
    </source>
</reference>
<evidence type="ECO:0000256" key="1">
    <source>
        <dbReference type="SAM" id="MobiDB-lite"/>
    </source>
</evidence>
<dbReference type="SUPFAM" id="SSF48371">
    <property type="entry name" value="ARM repeat"/>
    <property type="match status" value="1"/>
</dbReference>
<evidence type="ECO:0000313" key="2">
    <source>
        <dbReference type="EMBL" id="MFC5171957.1"/>
    </source>
</evidence>
<name>A0ABW0B4N2_9ACTN</name>
<dbReference type="Gene3D" id="1.25.10.10">
    <property type="entry name" value="Leucine-rich Repeat Variant"/>
    <property type="match status" value="2"/>
</dbReference>
<sequence>MSSDPAELWLRGVAANPAAPSDVLLRLLSEQARTTWTILCEERELPADVVEAVLAHPERAIRRRFARNRHAAAEQRGRLVNDEDALVRSALASGPRPRLGRVEALPDEILEHLLTVQDDDSTGQLLTADEIRQELVVSGQISPAFRRRTLNHPVAELRYQATGLWLWLTPGQRDALLSDPDPAVREAALRQSRLLDPTAMEKELPEESCHHRGLLLTNYAVSHAVAAQCLADRRDLWSLAHNPHTPGDAVTRLARDPDPDVRERVAARADLDPVLLAELAQDPDSRVRTRALLHPLPRTWPERAAIDRIIGHTAGNTGHTAEIIGAVDDMIVEPPTSWYETCAASTNPLLRRVAASCHRLPEELVHRLAGDPEADVRHLLAYNHPLAPPAIVLDAFIATPLQRPYLLTLPRLPRTGLHHLLDHDDPDVRALAAADAGLARPPLHLLADPEPRVRRAAAANPLLPLDVISSLLDDPEHAEGAAANPGLPAERLHGLLDLSGLPRPASEAGRRPGRPAPVPTG</sequence>
<protein>
    <recommendedName>
        <fullName evidence="4">Leucine rich repeat variant</fullName>
    </recommendedName>
</protein>
<evidence type="ECO:0008006" key="4">
    <source>
        <dbReference type="Google" id="ProtNLM"/>
    </source>
</evidence>